<comment type="subcellular location">
    <subcellularLocation>
        <location evidence="1">Membrane</location>
    </subcellularLocation>
</comment>
<dbReference type="eggNOG" id="KOG3656">
    <property type="taxonomic scope" value="Eukaryota"/>
</dbReference>
<protein>
    <recommendedName>
        <fullName evidence="6">G-protein coupled receptors family 1 profile domain-containing protein</fullName>
    </recommendedName>
</protein>
<dbReference type="SUPFAM" id="SSF81321">
    <property type="entry name" value="Family A G protein-coupled receptor-like"/>
    <property type="match status" value="1"/>
</dbReference>
<dbReference type="Ensembl" id="ENSONIT00000021254.2">
    <property type="protein sequence ID" value="ENSONIP00000021235.2"/>
    <property type="gene ID" value="ENSONIG00000035735.1"/>
</dbReference>
<feature type="domain" description="G-protein coupled receptors family 1 profile" evidence="6">
    <location>
        <begin position="33"/>
        <end position="282"/>
    </location>
</feature>
<dbReference type="CDD" id="cd00637">
    <property type="entry name" value="7tm_classA_rhodopsin-like"/>
    <property type="match status" value="1"/>
</dbReference>
<dbReference type="PROSITE" id="PS50262">
    <property type="entry name" value="G_PROTEIN_RECEP_F1_2"/>
    <property type="match status" value="1"/>
</dbReference>
<feature type="transmembrane region" description="Helical" evidence="5">
    <location>
        <begin position="132"/>
        <end position="155"/>
    </location>
</feature>
<dbReference type="Proteomes" id="UP000005207">
    <property type="component" value="Linkage group LG14"/>
</dbReference>
<keyword evidence="4 5" id="KW-0472">Membrane</keyword>
<accession>I3KJE0</accession>
<dbReference type="InterPro" id="IPR017452">
    <property type="entry name" value="GPCR_Rhodpsn_7TM"/>
</dbReference>
<keyword evidence="3 5" id="KW-1133">Transmembrane helix</keyword>
<organism evidence="7 8">
    <name type="scientific">Oreochromis niloticus</name>
    <name type="common">Nile tilapia</name>
    <name type="synonym">Tilapia nilotica</name>
    <dbReference type="NCBI Taxonomy" id="8128"/>
    <lineage>
        <taxon>Eukaryota</taxon>
        <taxon>Metazoa</taxon>
        <taxon>Chordata</taxon>
        <taxon>Craniata</taxon>
        <taxon>Vertebrata</taxon>
        <taxon>Euteleostomi</taxon>
        <taxon>Actinopterygii</taxon>
        <taxon>Neopterygii</taxon>
        <taxon>Teleostei</taxon>
        <taxon>Neoteleostei</taxon>
        <taxon>Acanthomorphata</taxon>
        <taxon>Ovalentaria</taxon>
        <taxon>Cichlomorphae</taxon>
        <taxon>Cichliformes</taxon>
        <taxon>Cichlidae</taxon>
        <taxon>African cichlids</taxon>
        <taxon>Pseudocrenilabrinae</taxon>
        <taxon>Oreochromini</taxon>
        <taxon>Oreochromis</taxon>
    </lineage>
</organism>
<reference evidence="7" key="2">
    <citation type="submission" date="2025-08" db="UniProtKB">
        <authorList>
            <consortium name="Ensembl"/>
        </authorList>
    </citation>
    <scope>IDENTIFICATION</scope>
</reference>
<feature type="transmembrane region" description="Helical" evidence="5">
    <location>
        <begin position="54"/>
        <end position="77"/>
    </location>
</feature>
<evidence type="ECO:0000259" key="6">
    <source>
        <dbReference type="PROSITE" id="PS50262"/>
    </source>
</evidence>
<evidence type="ECO:0000313" key="7">
    <source>
        <dbReference type="Ensembl" id="ENSONIP00000021235.2"/>
    </source>
</evidence>
<dbReference type="GeneTree" id="ENSGT00940000163324"/>
<dbReference type="PANTHER" id="PTHR26451">
    <property type="entry name" value="G_PROTEIN_RECEP_F1_2 DOMAIN-CONTAINING PROTEIN"/>
    <property type="match status" value="1"/>
</dbReference>
<name>I3KJE0_ORENI</name>
<sequence length="330" mass="38292">MAGNNTVICAFLERPLTDRIITVQILVIIFLCVNMLLIVTFFKKECFYTSARYILFFVTLLSDSFLLLMTDILLILTTFRCSMQVWLCIIVCFFVLVYSIVTPVTLTTMTLERYVAICMPLRHGQTCSTRNTKYCILIIHGLSSGPCIVVISTFFSTASISFYKQYAICSVEMFMLYRWQDHVRSAVNQFYFFIMGITIIFSYAEIMKVAKAASGENKKSTQKGLRTVILHGFQLLLCLFQLWSPFIETAVFQIDSNLFRNFRYFNYVLFNIVPRCLSPLIYGLRDEKFFLVLKNLLPKEKKKSGFHFPSVVWPLWLSASLVKREVLHQL</sequence>
<proteinExistence type="predicted"/>
<feature type="transmembrane region" description="Helical" evidence="5">
    <location>
        <begin position="225"/>
        <end position="244"/>
    </location>
</feature>
<evidence type="ECO:0000313" key="8">
    <source>
        <dbReference type="Proteomes" id="UP000005207"/>
    </source>
</evidence>
<evidence type="ECO:0000256" key="3">
    <source>
        <dbReference type="ARBA" id="ARBA00022989"/>
    </source>
</evidence>
<dbReference type="GO" id="GO:0004930">
    <property type="term" value="F:G protein-coupled receptor activity"/>
    <property type="evidence" value="ECO:0007669"/>
    <property type="project" value="InterPro"/>
</dbReference>
<dbReference type="OMA" id="NTVICAF"/>
<feature type="transmembrane region" description="Helical" evidence="5">
    <location>
        <begin position="186"/>
        <end position="204"/>
    </location>
</feature>
<feature type="transmembrane region" description="Helical" evidence="5">
    <location>
        <begin position="20"/>
        <end position="42"/>
    </location>
</feature>
<dbReference type="Gene3D" id="1.20.1070.10">
    <property type="entry name" value="Rhodopsin 7-helix transmembrane proteins"/>
    <property type="match status" value="1"/>
</dbReference>
<evidence type="ECO:0000256" key="4">
    <source>
        <dbReference type="ARBA" id="ARBA00023136"/>
    </source>
</evidence>
<dbReference type="HOGENOM" id="CLU_077059_0_0_1"/>
<dbReference type="GO" id="GO:0016020">
    <property type="term" value="C:membrane"/>
    <property type="evidence" value="ECO:0007669"/>
    <property type="project" value="UniProtKB-SubCell"/>
</dbReference>
<dbReference type="GO" id="GO:0005549">
    <property type="term" value="F:odorant binding"/>
    <property type="evidence" value="ECO:0007669"/>
    <property type="project" value="TreeGrafter"/>
</dbReference>
<dbReference type="InterPro" id="IPR052921">
    <property type="entry name" value="GPCR1_Superfamily_Member"/>
</dbReference>
<dbReference type="PANTHER" id="PTHR26451:SF886">
    <property type="entry name" value="GROWTH HORMONE SECRETAGOGUE RECEPTOR TYPE 1-LIKE-RELATED"/>
    <property type="match status" value="1"/>
</dbReference>
<dbReference type="InterPro" id="IPR000276">
    <property type="entry name" value="GPCR_Rhodpsn"/>
</dbReference>
<dbReference type="FunCoup" id="I3KJE0">
    <property type="interactions" value="20"/>
</dbReference>
<dbReference type="GO" id="GO:0004984">
    <property type="term" value="F:olfactory receptor activity"/>
    <property type="evidence" value="ECO:0007669"/>
    <property type="project" value="TreeGrafter"/>
</dbReference>
<dbReference type="FunFam" id="1.20.1070.10:FF:000096">
    <property type="entry name" value="Odorant receptor 131-2"/>
    <property type="match status" value="1"/>
</dbReference>
<evidence type="ECO:0000256" key="1">
    <source>
        <dbReference type="ARBA" id="ARBA00004370"/>
    </source>
</evidence>
<feature type="transmembrane region" description="Helical" evidence="5">
    <location>
        <begin position="264"/>
        <end position="284"/>
    </location>
</feature>
<keyword evidence="2 5" id="KW-0812">Transmembrane</keyword>
<dbReference type="Pfam" id="PF00001">
    <property type="entry name" value="7tm_1"/>
    <property type="match status" value="1"/>
</dbReference>
<feature type="transmembrane region" description="Helical" evidence="5">
    <location>
        <begin position="83"/>
        <end position="111"/>
    </location>
</feature>
<dbReference type="InParanoid" id="I3KJE0"/>
<reference evidence="7" key="3">
    <citation type="submission" date="2025-09" db="UniProtKB">
        <authorList>
            <consortium name="Ensembl"/>
        </authorList>
    </citation>
    <scope>IDENTIFICATION</scope>
</reference>
<evidence type="ECO:0000256" key="5">
    <source>
        <dbReference type="SAM" id="Phobius"/>
    </source>
</evidence>
<keyword evidence="8" id="KW-1185">Reference proteome</keyword>
<evidence type="ECO:0000256" key="2">
    <source>
        <dbReference type="ARBA" id="ARBA00022692"/>
    </source>
</evidence>
<dbReference type="AlphaFoldDB" id="I3KJE0"/>
<reference evidence="8" key="1">
    <citation type="submission" date="2012-01" db="EMBL/GenBank/DDBJ databases">
        <title>The Genome Sequence of Oreochromis niloticus (Nile Tilapia).</title>
        <authorList>
            <consortium name="Broad Institute Genome Assembly Team"/>
            <consortium name="Broad Institute Sequencing Platform"/>
            <person name="Di Palma F."/>
            <person name="Johnson J."/>
            <person name="Lander E.S."/>
            <person name="Lindblad-Toh K."/>
        </authorList>
    </citation>
    <scope>NUCLEOTIDE SEQUENCE [LARGE SCALE GENOMIC DNA]</scope>
</reference>